<name>A0AA39WI67_9PEZI</name>
<gene>
    <name evidence="1" type="ORF">B0T17DRAFT_539419</name>
</gene>
<comment type="caution">
    <text evidence="1">The sequence shown here is derived from an EMBL/GenBank/DDBJ whole genome shotgun (WGS) entry which is preliminary data.</text>
</comment>
<proteinExistence type="predicted"/>
<sequence>MYMPYPGCLEPRWAVGGVGRRVRTLLISALLFSFHLHTSTASSLGNMTRMVSSSGPAFPVSYCVLKRKKEAKTDQPPRQIGIYRVNKPGPTLVGCRRQAYF</sequence>
<keyword evidence="2" id="KW-1185">Reference proteome</keyword>
<evidence type="ECO:0000313" key="2">
    <source>
        <dbReference type="Proteomes" id="UP001174934"/>
    </source>
</evidence>
<protein>
    <submittedName>
        <fullName evidence="1">Uncharacterized protein</fullName>
    </submittedName>
</protein>
<evidence type="ECO:0000313" key="1">
    <source>
        <dbReference type="EMBL" id="KAK0615864.1"/>
    </source>
</evidence>
<accession>A0AA39WI67</accession>
<reference evidence="1" key="1">
    <citation type="submission" date="2023-06" db="EMBL/GenBank/DDBJ databases">
        <title>Genome-scale phylogeny and comparative genomics of the fungal order Sordariales.</title>
        <authorList>
            <consortium name="Lawrence Berkeley National Laboratory"/>
            <person name="Hensen N."/>
            <person name="Bonometti L."/>
            <person name="Westerberg I."/>
            <person name="Brannstrom I.O."/>
            <person name="Guillou S."/>
            <person name="Cros-Aarteil S."/>
            <person name="Calhoun S."/>
            <person name="Haridas S."/>
            <person name="Kuo A."/>
            <person name="Mondo S."/>
            <person name="Pangilinan J."/>
            <person name="Riley R."/>
            <person name="LaButti K."/>
            <person name="Andreopoulos B."/>
            <person name="Lipzen A."/>
            <person name="Chen C."/>
            <person name="Yanf M."/>
            <person name="Daum C."/>
            <person name="Ng V."/>
            <person name="Clum A."/>
            <person name="Steindorff A."/>
            <person name="Ohm R."/>
            <person name="Martin F."/>
            <person name="Silar P."/>
            <person name="Natvig D."/>
            <person name="Lalanne C."/>
            <person name="Gautier V."/>
            <person name="Ament-velasquez S.L."/>
            <person name="Kruys A."/>
            <person name="Hutchinson M.I."/>
            <person name="Powell A.J."/>
            <person name="Barry K."/>
            <person name="Miller A.N."/>
            <person name="Grigoriev I.V."/>
            <person name="Debuchy R."/>
            <person name="Gladieux P."/>
            <person name="Thoren M.H."/>
            <person name="Johannesson H."/>
        </authorList>
    </citation>
    <scope>NUCLEOTIDE SEQUENCE</scope>
    <source>
        <strain evidence="1">SMH3391-2</strain>
    </source>
</reference>
<organism evidence="1 2">
    <name type="scientific">Bombardia bombarda</name>
    <dbReference type="NCBI Taxonomy" id="252184"/>
    <lineage>
        <taxon>Eukaryota</taxon>
        <taxon>Fungi</taxon>
        <taxon>Dikarya</taxon>
        <taxon>Ascomycota</taxon>
        <taxon>Pezizomycotina</taxon>
        <taxon>Sordariomycetes</taxon>
        <taxon>Sordariomycetidae</taxon>
        <taxon>Sordariales</taxon>
        <taxon>Lasiosphaeriaceae</taxon>
        <taxon>Bombardia</taxon>
    </lineage>
</organism>
<dbReference type="Proteomes" id="UP001174934">
    <property type="component" value="Unassembled WGS sequence"/>
</dbReference>
<dbReference type="EMBL" id="JAULSR010000006">
    <property type="protein sequence ID" value="KAK0615864.1"/>
    <property type="molecule type" value="Genomic_DNA"/>
</dbReference>
<dbReference type="AlphaFoldDB" id="A0AA39WI67"/>